<dbReference type="InterPro" id="IPR015077">
    <property type="entry name" value="DUF1858"/>
</dbReference>
<dbReference type="InterPro" id="IPR038062">
    <property type="entry name" value="ScdA-like_N_sf"/>
</dbReference>
<protein>
    <recommendedName>
        <fullName evidence="1">DUF1858 domain-containing protein</fullName>
    </recommendedName>
</protein>
<name>A0A1H0RWD1_9BACI</name>
<keyword evidence="3" id="KW-1185">Reference proteome</keyword>
<organism evidence="2 3">
    <name type="scientific">Litchfieldia salsa</name>
    <dbReference type="NCBI Taxonomy" id="930152"/>
    <lineage>
        <taxon>Bacteria</taxon>
        <taxon>Bacillati</taxon>
        <taxon>Bacillota</taxon>
        <taxon>Bacilli</taxon>
        <taxon>Bacillales</taxon>
        <taxon>Bacillaceae</taxon>
        <taxon>Litchfieldia</taxon>
    </lineage>
</organism>
<dbReference type="Pfam" id="PF08984">
    <property type="entry name" value="DUF1858"/>
    <property type="match status" value="1"/>
</dbReference>
<dbReference type="RefSeq" id="WP_090850885.1">
    <property type="nucleotide sequence ID" value="NZ_FNJU01000002.1"/>
</dbReference>
<gene>
    <name evidence="2" type="ORF">SAMN05216565_102413</name>
</gene>
<dbReference type="STRING" id="930152.SAMN05216565_102413"/>
<dbReference type="EMBL" id="FNJU01000002">
    <property type="protein sequence ID" value="SDP33707.1"/>
    <property type="molecule type" value="Genomic_DNA"/>
</dbReference>
<evidence type="ECO:0000313" key="2">
    <source>
        <dbReference type="EMBL" id="SDP33707.1"/>
    </source>
</evidence>
<accession>A0A1H0RWD1</accession>
<sequence>MTKIIDLSQSVYDLCTLYPEIIPIMKDLNFTNITNPTMLQTAGRVMTIPNGCRMKGISLDTVKQAFHEKGFSIIE</sequence>
<reference evidence="3" key="1">
    <citation type="submission" date="2016-10" db="EMBL/GenBank/DDBJ databases">
        <authorList>
            <person name="Varghese N."/>
            <person name="Submissions S."/>
        </authorList>
    </citation>
    <scope>NUCLEOTIDE SEQUENCE [LARGE SCALE GENOMIC DNA]</scope>
    <source>
        <strain evidence="3">IBRC-M10078</strain>
    </source>
</reference>
<feature type="domain" description="DUF1858" evidence="1">
    <location>
        <begin position="5"/>
        <end position="62"/>
    </location>
</feature>
<dbReference type="Proteomes" id="UP000199159">
    <property type="component" value="Unassembled WGS sequence"/>
</dbReference>
<dbReference type="SUPFAM" id="SSF140683">
    <property type="entry name" value="SP0561-like"/>
    <property type="match status" value="1"/>
</dbReference>
<proteinExistence type="predicted"/>
<evidence type="ECO:0000313" key="3">
    <source>
        <dbReference type="Proteomes" id="UP000199159"/>
    </source>
</evidence>
<dbReference type="AlphaFoldDB" id="A0A1H0RWD1"/>
<evidence type="ECO:0000259" key="1">
    <source>
        <dbReference type="Pfam" id="PF08984"/>
    </source>
</evidence>
<dbReference type="Gene3D" id="1.10.3910.10">
    <property type="entry name" value="SP0561-like"/>
    <property type="match status" value="1"/>
</dbReference>
<dbReference type="OrthoDB" id="411397at2"/>